<reference evidence="2 3" key="1">
    <citation type="journal article" date="2023" name="Hortic Res">
        <title>The complete reference genome for grapevine (Vitis vinifera L.) genetics and breeding.</title>
        <authorList>
            <person name="Shi X."/>
            <person name="Cao S."/>
            <person name="Wang X."/>
            <person name="Huang S."/>
            <person name="Wang Y."/>
            <person name="Liu Z."/>
            <person name="Liu W."/>
            <person name="Leng X."/>
            <person name="Peng Y."/>
            <person name="Wang N."/>
            <person name="Wang Y."/>
            <person name="Ma Z."/>
            <person name="Xu X."/>
            <person name="Zhang F."/>
            <person name="Xue H."/>
            <person name="Zhong H."/>
            <person name="Wang Y."/>
            <person name="Zhang K."/>
            <person name="Velt A."/>
            <person name="Avia K."/>
            <person name="Holtgrawe D."/>
            <person name="Grimplet J."/>
            <person name="Matus J.T."/>
            <person name="Ware D."/>
            <person name="Wu X."/>
            <person name="Wang H."/>
            <person name="Liu C."/>
            <person name="Fang Y."/>
            <person name="Rustenholz C."/>
            <person name="Cheng Z."/>
            <person name="Xiao H."/>
            <person name="Zhou Y."/>
        </authorList>
    </citation>
    <scope>NUCLEOTIDE SEQUENCE [LARGE SCALE GENOMIC DNA]</scope>
    <source>
        <strain evidence="3">cv. Pinot noir / PN40024</strain>
        <tissue evidence="2">Leaf</tissue>
    </source>
</reference>
<dbReference type="PANTHER" id="PTHR34659:SF8">
    <property type="entry name" value="(RAPE) HYPOTHETICAL PROTEIN"/>
    <property type="match status" value="1"/>
</dbReference>
<dbReference type="PANTHER" id="PTHR34659">
    <property type="entry name" value="BNAA05G11610D PROTEIN"/>
    <property type="match status" value="1"/>
</dbReference>
<evidence type="ECO:0000313" key="3">
    <source>
        <dbReference type="Proteomes" id="UP001227230"/>
    </source>
</evidence>
<evidence type="ECO:0000256" key="1">
    <source>
        <dbReference type="SAM" id="MobiDB-lite"/>
    </source>
</evidence>
<organism evidence="2 3">
    <name type="scientific">Vitis vinifera</name>
    <name type="common">Grape</name>
    <dbReference type="NCBI Taxonomy" id="29760"/>
    <lineage>
        <taxon>Eukaryota</taxon>
        <taxon>Viridiplantae</taxon>
        <taxon>Streptophyta</taxon>
        <taxon>Embryophyta</taxon>
        <taxon>Tracheophyta</taxon>
        <taxon>Spermatophyta</taxon>
        <taxon>Magnoliopsida</taxon>
        <taxon>eudicotyledons</taxon>
        <taxon>Gunneridae</taxon>
        <taxon>Pentapetalae</taxon>
        <taxon>rosids</taxon>
        <taxon>Vitales</taxon>
        <taxon>Vitaceae</taxon>
        <taxon>Viteae</taxon>
        <taxon>Vitis</taxon>
    </lineage>
</organism>
<keyword evidence="3" id="KW-1185">Reference proteome</keyword>
<evidence type="ECO:0000313" key="2">
    <source>
        <dbReference type="EMBL" id="WJZ96514.1"/>
    </source>
</evidence>
<sequence>MDFIDKGVAWARNICETFEAMCLEVDDIMYKHAEQAMGSQDDMSLPTSDEVAGCKFFRKAVESSNLVNAIAHPSSALLSSSSVTCNESSECKGWDIDLTPGDALYAETVYNPAAYGTVSALKLSQDGFEAYNKFAESGLSVSLLEIGITNVAEPSMTTVRANDKLKLDENYNVVESHERCSASCKAANHRYCKESQVSKTRLARGEDNELQAGDVDAGSNQQKGHDLWESEWVLV</sequence>
<dbReference type="Proteomes" id="UP001227230">
    <property type="component" value="Chromosome 10"/>
</dbReference>
<proteinExistence type="predicted"/>
<protein>
    <submittedName>
        <fullName evidence="2">Uncharacterized protein</fullName>
    </submittedName>
</protein>
<feature type="region of interest" description="Disordered" evidence="1">
    <location>
        <begin position="202"/>
        <end position="223"/>
    </location>
</feature>
<gene>
    <name evidence="2" type="ORF">VitviT2T_015194</name>
</gene>
<accession>A0ABY9CM07</accession>
<name>A0ABY9CM07_VITVI</name>
<dbReference type="InterPro" id="IPR053273">
    <property type="entry name" value="CST_Regulator"/>
</dbReference>
<dbReference type="EMBL" id="CP126657">
    <property type="protein sequence ID" value="WJZ96514.1"/>
    <property type="molecule type" value="Genomic_DNA"/>
</dbReference>